<dbReference type="SUPFAM" id="SSF50249">
    <property type="entry name" value="Nucleic acid-binding proteins"/>
    <property type="match status" value="1"/>
</dbReference>
<dbReference type="EMBL" id="JAJJMA010128046">
    <property type="protein sequence ID" value="MCL7032886.1"/>
    <property type="molecule type" value="Genomic_DNA"/>
</dbReference>
<protein>
    <recommendedName>
        <fullName evidence="3">Replication protein A OB domain-containing protein</fullName>
    </recommendedName>
</protein>
<sequence length="116" mass="12874">GSTLKIALWGSAVHQVGNDPIDCESRQEGVLVAVACTFVKSYLGRITLSSTNATKVYQNIDEPSVVDMRLRSSLFRPPRQITLPDKKNKAPTPVVDLDNRKTISQLISTKWDAYNQ</sequence>
<comment type="caution">
    <text evidence="1">The sequence shown here is derived from an EMBL/GenBank/DDBJ whole genome shotgun (WGS) entry which is preliminary data.</text>
</comment>
<keyword evidence="2" id="KW-1185">Reference proteome</keyword>
<feature type="non-terminal residue" evidence="1">
    <location>
        <position position="1"/>
    </location>
</feature>
<accession>A0AA41V6S8</accession>
<evidence type="ECO:0008006" key="3">
    <source>
        <dbReference type="Google" id="ProtNLM"/>
    </source>
</evidence>
<proteinExistence type="predicted"/>
<dbReference type="AlphaFoldDB" id="A0AA41V6S8"/>
<gene>
    <name evidence="1" type="ORF">MKW94_023913</name>
</gene>
<dbReference type="Gene3D" id="2.40.50.140">
    <property type="entry name" value="Nucleic acid-binding proteins"/>
    <property type="match status" value="1"/>
</dbReference>
<name>A0AA41V6S8_PAPNU</name>
<dbReference type="InterPro" id="IPR012340">
    <property type="entry name" value="NA-bd_OB-fold"/>
</dbReference>
<evidence type="ECO:0000313" key="1">
    <source>
        <dbReference type="EMBL" id="MCL7032886.1"/>
    </source>
</evidence>
<dbReference type="Proteomes" id="UP001177140">
    <property type="component" value="Unassembled WGS sequence"/>
</dbReference>
<evidence type="ECO:0000313" key="2">
    <source>
        <dbReference type="Proteomes" id="UP001177140"/>
    </source>
</evidence>
<organism evidence="1 2">
    <name type="scientific">Papaver nudicaule</name>
    <name type="common">Iceland poppy</name>
    <dbReference type="NCBI Taxonomy" id="74823"/>
    <lineage>
        <taxon>Eukaryota</taxon>
        <taxon>Viridiplantae</taxon>
        <taxon>Streptophyta</taxon>
        <taxon>Embryophyta</taxon>
        <taxon>Tracheophyta</taxon>
        <taxon>Spermatophyta</taxon>
        <taxon>Magnoliopsida</taxon>
        <taxon>Ranunculales</taxon>
        <taxon>Papaveraceae</taxon>
        <taxon>Papaveroideae</taxon>
        <taxon>Papaver</taxon>
    </lineage>
</organism>
<reference evidence="1" key="1">
    <citation type="submission" date="2022-03" db="EMBL/GenBank/DDBJ databases">
        <title>A functionally conserved STORR gene fusion in Papaver species that diverged 16.8 million years ago.</title>
        <authorList>
            <person name="Catania T."/>
        </authorList>
    </citation>
    <scope>NUCLEOTIDE SEQUENCE</scope>
    <source>
        <strain evidence="1">S-191538</strain>
    </source>
</reference>
<feature type="non-terminal residue" evidence="1">
    <location>
        <position position="116"/>
    </location>
</feature>